<organism evidence="1 2">
    <name type="scientific">Lipomyces orientalis</name>
    <dbReference type="NCBI Taxonomy" id="1233043"/>
    <lineage>
        <taxon>Eukaryota</taxon>
        <taxon>Fungi</taxon>
        <taxon>Dikarya</taxon>
        <taxon>Ascomycota</taxon>
        <taxon>Saccharomycotina</taxon>
        <taxon>Lipomycetes</taxon>
        <taxon>Lipomycetales</taxon>
        <taxon>Lipomycetaceae</taxon>
        <taxon>Lipomyces</taxon>
    </lineage>
</organism>
<dbReference type="Proteomes" id="UP001489719">
    <property type="component" value="Unassembled WGS sequence"/>
</dbReference>
<evidence type="ECO:0000313" key="2">
    <source>
        <dbReference type="Proteomes" id="UP001489719"/>
    </source>
</evidence>
<accession>A0ACC3TF61</accession>
<proteinExistence type="predicted"/>
<sequence length="93" mass="10521">MALKEYNLEEVARHSSKDDLFLIIRGQVYDVTDFLDKHPGGPDVLLDIQGPEATQLFDDVGHSLEAHDILKEILVGKLKNQVTIHIGIFPDKW</sequence>
<name>A0ACC3TF61_9ASCO</name>
<protein>
    <submittedName>
        <fullName evidence="1">Cytochrome b5-like heme/steroid binding domain-containing protein</fullName>
    </submittedName>
</protein>
<keyword evidence="2" id="KW-1185">Reference proteome</keyword>
<comment type="caution">
    <text evidence="1">The sequence shown here is derived from an EMBL/GenBank/DDBJ whole genome shotgun (WGS) entry which is preliminary data.</text>
</comment>
<evidence type="ECO:0000313" key="1">
    <source>
        <dbReference type="EMBL" id="KAK9319804.1"/>
    </source>
</evidence>
<reference evidence="2" key="1">
    <citation type="journal article" date="2024" name="Front. Bioeng. Biotechnol.">
        <title>Genome-scale model development and genomic sequencing of the oleaginous clade Lipomyces.</title>
        <authorList>
            <person name="Czajka J.J."/>
            <person name="Han Y."/>
            <person name="Kim J."/>
            <person name="Mondo S.J."/>
            <person name="Hofstad B.A."/>
            <person name="Robles A."/>
            <person name="Haridas S."/>
            <person name="Riley R."/>
            <person name="LaButti K."/>
            <person name="Pangilinan J."/>
            <person name="Andreopoulos W."/>
            <person name="Lipzen A."/>
            <person name="Yan J."/>
            <person name="Wang M."/>
            <person name="Ng V."/>
            <person name="Grigoriev I.V."/>
            <person name="Spatafora J.W."/>
            <person name="Magnuson J.K."/>
            <person name="Baker S.E."/>
            <person name="Pomraning K.R."/>
        </authorList>
    </citation>
    <scope>NUCLEOTIDE SEQUENCE [LARGE SCALE GENOMIC DNA]</scope>
    <source>
        <strain evidence="2">CBS 10300</strain>
    </source>
</reference>
<dbReference type="EMBL" id="MU970161">
    <property type="protein sequence ID" value="KAK9319804.1"/>
    <property type="molecule type" value="Genomic_DNA"/>
</dbReference>
<gene>
    <name evidence="1" type="ORF">V1517DRAFT_265582</name>
</gene>